<dbReference type="CDD" id="cd22316">
    <property type="entry name" value="BspD6I-like"/>
    <property type="match status" value="1"/>
</dbReference>
<dbReference type="InterPro" id="IPR018573">
    <property type="entry name" value="Restrct_endonuc_II_AlwI"/>
</dbReference>
<organism evidence="1 2">
    <name type="scientific">Actinotignum schaalii FB123-CNA-2</name>
    <dbReference type="NCBI Taxonomy" id="883067"/>
    <lineage>
        <taxon>Bacteria</taxon>
        <taxon>Bacillati</taxon>
        <taxon>Actinomycetota</taxon>
        <taxon>Actinomycetes</taxon>
        <taxon>Actinomycetales</taxon>
        <taxon>Actinomycetaceae</taxon>
        <taxon>Actinotignum</taxon>
    </lineage>
</organism>
<comment type="caution">
    <text evidence="1">The sequence shown here is derived from an EMBL/GenBank/DDBJ whole genome shotgun (WGS) entry which is preliminary data.</text>
</comment>
<dbReference type="Pfam" id="PF09491">
    <property type="entry name" value="RE_AlwI"/>
    <property type="match status" value="1"/>
</dbReference>
<gene>
    <name evidence="1" type="ORF">HMPREF9237_00533</name>
</gene>
<dbReference type="EMBL" id="AGWM01000005">
    <property type="protein sequence ID" value="EPD27544.1"/>
    <property type="molecule type" value="Genomic_DNA"/>
</dbReference>
<dbReference type="Gene3D" id="3.40.91.50">
    <property type="match status" value="1"/>
</dbReference>
<protein>
    <recommendedName>
        <fullName evidence="3">AlwI restriction endonuclease</fullName>
    </recommendedName>
</protein>
<evidence type="ECO:0000313" key="2">
    <source>
        <dbReference type="Proteomes" id="UP000014393"/>
    </source>
</evidence>
<sequence length="592" mass="67041">MNHEIDFSLRPWHLANTTLRNPLRLRNALQALVDAGFEGRMGKEEEEAIARALDNAGIITLNPRTKDITSISRKWRSGLSKLGFITPDFTKLKEIRDLDTKQILNELGKPYTVTENGQRLLSAQSLQAQQEVFLRSISALSLPSPLEHNYAFKPFSPLRHIVGILRQLKKNGIEPYISRLEMASLVIFTHNTSDIEAICDEIMALRTRRERAVSKRKFDVETMESALERQRTLGASHSNYGTFYDYQDVSFRYLKMTGLFQAKGRGISLVPEKKTIAHAICDNSYDPLPGPVRYMQRLFSGAELPTDNIRGAVSVLEDLIKVAKARRLAFDKSNYDLSTVAGASAARYDLDALIFQNKELEFALEQPREIDEISAYLAMLDENKTTYQFGDYELKIPKEERAAYLEWTLWRVVLAFGDLVIPPNSVRRFHIDQDFLPIGTASGGGADIIAEYDDKVIVIEVTLTESSRQEAAEGEPVRRHVADMLAAHRTDGKDVLGLFIARNIDTNAAETFRVGTWYLSDNDKVRLDIAPLTLKQLRIVVDYAGRHKTLSPRVFFELIQSVMSSRDNTSGAPGWKEEIESHVRSVYSPQRR</sequence>
<proteinExistence type="predicted"/>
<dbReference type="Proteomes" id="UP000014393">
    <property type="component" value="Unassembled WGS sequence"/>
</dbReference>
<reference evidence="1 2" key="1">
    <citation type="submission" date="2013-05" db="EMBL/GenBank/DDBJ databases">
        <title>The Genome Sequence of Actinobaculum schaalii FB123-CNA2.</title>
        <authorList>
            <consortium name="The Broad Institute Genomics Platform"/>
            <person name="Earl A."/>
            <person name="Ward D."/>
            <person name="Feldgarden M."/>
            <person name="Gevers D."/>
            <person name="Saerens B."/>
            <person name="Vaneechoutte M."/>
            <person name="Walker B."/>
            <person name="Young S."/>
            <person name="Zeng Q."/>
            <person name="Gargeya S."/>
            <person name="Fitzgerald M."/>
            <person name="Haas B."/>
            <person name="Abouelleil A."/>
            <person name="Allen A.W."/>
            <person name="Alvarado L."/>
            <person name="Arachchi H.M."/>
            <person name="Berlin A.M."/>
            <person name="Chapman S.B."/>
            <person name="Gainer-Dewar J."/>
            <person name="Goldberg J."/>
            <person name="Griggs A."/>
            <person name="Gujja S."/>
            <person name="Hansen M."/>
            <person name="Howarth C."/>
            <person name="Imamovic A."/>
            <person name="Ireland A."/>
            <person name="Larimer J."/>
            <person name="McCowan C."/>
            <person name="Murphy C."/>
            <person name="Pearson M."/>
            <person name="Poon T.W."/>
            <person name="Priest M."/>
            <person name="Roberts A."/>
            <person name="Saif S."/>
            <person name="Shea T."/>
            <person name="Sisk P."/>
            <person name="Sykes S."/>
            <person name="Wortman J."/>
            <person name="Nusbaum C."/>
            <person name="Birren B."/>
        </authorList>
    </citation>
    <scope>NUCLEOTIDE SEQUENCE [LARGE SCALE GENOMIC DNA]</scope>
    <source>
        <strain evidence="1 2">FB123-CNA-2</strain>
    </source>
</reference>
<evidence type="ECO:0008006" key="3">
    <source>
        <dbReference type="Google" id="ProtNLM"/>
    </source>
</evidence>
<evidence type="ECO:0000313" key="1">
    <source>
        <dbReference type="EMBL" id="EPD27544.1"/>
    </source>
</evidence>
<keyword evidence="2" id="KW-1185">Reference proteome</keyword>
<dbReference type="RefSeq" id="WP_016442171.1">
    <property type="nucleotide sequence ID" value="NZ_KE150262.1"/>
</dbReference>
<dbReference type="eggNOG" id="COG1578">
    <property type="taxonomic scope" value="Bacteria"/>
</dbReference>
<dbReference type="HOGENOM" id="CLU_474000_0_0_11"/>
<name>S2WI11_9ACTO</name>
<accession>S2WI11</accession>
<dbReference type="AlphaFoldDB" id="S2WI11"/>
<dbReference type="PATRIC" id="fig|883067.3.peg.538"/>